<reference evidence="1 2" key="1">
    <citation type="journal article" date="2016" name="Nat. Commun.">
        <title>Thousands of microbial genomes shed light on interconnected biogeochemical processes in an aquifer system.</title>
        <authorList>
            <person name="Anantharaman K."/>
            <person name="Brown C.T."/>
            <person name="Hug L.A."/>
            <person name="Sharon I."/>
            <person name="Castelle C.J."/>
            <person name="Probst A.J."/>
            <person name="Thomas B.C."/>
            <person name="Singh A."/>
            <person name="Wilkins M.J."/>
            <person name="Karaoz U."/>
            <person name="Brodie E.L."/>
            <person name="Williams K.H."/>
            <person name="Hubbard S.S."/>
            <person name="Banfield J.F."/>
        </authorList>
    </citation>
    <scope>NUCLEOTIDE SEQUENCE [LARGE SCALE GENOMIC DNA]</scope>
</reference>
<accession>A0A1F8H8S5</accession>
<evidence type="ECO:0008006" key="3">
    <source>
        <dbReference type="Google" id="ProtNLM"/>
    </source>
</evidence>
<protein>
    <recommendedName>
        <fullName evidence="3">Restriction endonuclease</fullName>
    </recommendedName>
</protein>
<evidence type="ECO:0000313" key="2">
    <source>
        <dbReference type="Proteomes" id="UP000177745"/>
    </source>
</evidence>
<gene>
    <name evidence="1" type="ORF">A3G51_00430</name>
</gene>
<sequence length="228" mass="25914">MKLNIKELLDFLDDKKDSQMGDANAIIAVLGEDLNASAYKHFRGGKVEILNDSVLPGTNKGKRLDRWILDKTNNNLFQCEIKNWAATAIGGKSLKSDASIEETKKIVEYYWKRELNNNLSSKGEHPNGVTKVLLKMKLPDKHSKIKVQPLLIYWMPISSDIDGLHPLSVVSVKSLHLPMVTEFSKLYVFSVSLYLRQLYKNGKGQKLIDIDTPHFEHRIKILNKLGDK</sequence>
<dbReference type="EMBL" id="MGKY01000008">
    <property type="protein sequence ID" value="OGN33944.1"/>
    <property type="molecule type" value="Genomic_DNA"/>
</dbReference>
<evidence type="ECO:0000313" key="1">
    <source>
        <dbReference type="EMBL" id="OGN33944.1"/>
    </source>
</evidence>
<dbReference type="AlphaFoldDB" id="A0A1F8H8S5"/>
<organism evidence="1 2">
    <name type="scientific">Candidatus Yanofskybacteria bacterium RIFCSPLOWO2_12_FULL_43_11b</name>
    <dbReference type="NCBI Taxonomy" id="1802710"/>
    <lineage>
        <taxon>Bacteria</taxon>
        <taxon>Candidatus Yanofskyibacteriota</taxon>
    </lineage>
</organism>
<comment type="caution">
    <text evidence="1">The sequence shown here is derived from an EMBL/GenBank/DDBJ whole genome shotgun (WGS) entry which is preliminary data.</text>
</comment>
<name>A0A1F8H8S5_9BACT</name>
<proteinExistence type="predicted"/>
<dbReference type="Proteomes" id="UP000177745">
    <property type="component" value="Unassembled WGS sequence"/>
</dbReference>